<sequence length="759" mass="82995">MVTERKIPAEWMTSWPRPGEPIDVDTQDLPHLDCGTEWWRFAADLRDERGEELQLMVNFLSHRTARADGSPLVSHGFYWAHSAACGSTYRAETWRDAGAVELTCMDTARGWDPCLHEAVQEACSGGRPIPPDRLLPGPVRIAGDRLRLDFGGVAELSKEAEGSYRIVLRDDQESWHLRLRGLKPAVPEAVHLGAPLGVDEGRYTYVVPRLAVSATRSRQGRQIAALSGVAMYQHAFGAADFPQAGTRTPIDHSRTWAGVHLDNGWEVLAFQARTADVAGGRVADRPASVVLVAPDGTRHEASAQLTGAASWTSTTTLNAYPTVWQIEAPQAGLSLRVHARFPEQERRAVFGLGALLEAGATAEGALYGRPVRGRGWLEVLPFNRILSFERHMERLREITHAEVVRLYPDAPEPVAMAALAGLDIRSEPLIDVVAEPLHRSLVLPVRHMTDAMGKGWRSYAAIAAMEMLGVSSQPYRELTALAELLHTGSLIVDDVEDNAPMRRGRAAVHAVFGPATAINTGTHAYFVFDQIVRDLLPDDPRRRLRLYQAYLDGLRRNHAGQALDILGHHDAMDAAIDAGDPTTVLQRVRTTHRLKTGGVVRGVGEFGAILAGADGERFAAISAYYEAVGLAYQISDDVADLRGVLTSSTDADSRIAKLAGEDIREAKVTLPLAHAVTLLPQPRLREIWDIVRAGNADRAAAADVVETLQRCGAIAACLAEARHVIDQTWQPLQDLLPVNHHTVMIRALGIYAAQRHLDE</sequence>
<dbReference type="Gene3D" id="1.10.600.10">
    <property type="entry name" value="Farnesyl Diphosphate Synthase"/>
    <property type="match status" value="1"/>
</dbReference>
<reference evidence="3 4" key="1">
    <citation type="submission" date="2024-06" db="EMBL/GenBank/DDBJ databases">
        <title>The Natural Products Discovery Center: Release of the First 8490 Sequenced Strains for Exploring Actinobacteria Biosynthetic Diversity.</title>
        <authorList>
            <person name="Kalkreuter E."/>
            <person name="Kautsar S.A."/>
            <person name="Yang D."/>
            <person name="Bader C.D."/>
            <person name="Teijaro C.N."/>
            <person name="Fluegel L."/>
            <person name="Davis C.M."/>
            <person name="Simpson J.R."/>
            <person name="Lauterbach L."/>
            <person name="Steele A.D."/>
            <person name="Gui C."/>
            <person name="Meng S."/>
            <person name="Li G."/>
            <person name="Viehrig K."/>
            <person name="Ye F."/>
            <person name="Su P."/>
            <person name="Kiefer A.F."/>
            <person name="Nichols A."/>
            <person name="Cepeda A.J."/>
            <person name="Yan W."/>
            <person name="Fan B."/>
            <person name="Jiang Y."/>
            <person name="Adhikari A."/>
            <person name="Zheng C.-J."/>
            <person name="Schuster L."/>
            <person name="Cowan T.M."/>
            <person name="Smanski M.J."/>
            <person name="Chevrette M.G."/>
            <person name="De Carvalho L.P.S."/>
            <person name="Shen B."/>
        </authorList>
    </citation>
    <scope>NUCLEOTIDE SEQUENCE [LARGE SCALE GENOMIC DNA]</scope>
    <source>
        <strain evidence="3 4">NPDC050100</strain>
    </source>
</reference>
<dbReference type="EMBL" id="JBFALK010000007">
    <property type="protein sequence ID" value="MEV0970075.1"/>
    <property type="molecule type" value="Genomic_DNA"/>
</dbReference>
<dbReference type="Proteomes" id="UP001551675">
    <property type="component" value="Unassembled WGS sequence"/>
</dbReference>
<proteinExistence type="predicted"/>
<keyword evidence="2" id="KW-0460">Magnesium</keyword>
<dbReference type="InterPro" id="IPR023374">
    <property type="entry name" value="AttH-like_dom_sf"/>
</dbReference>
<keyword evidence="1" id="KW-0479">Metal-binding</keyword>
<protein>
    <submittedName>
        <fullName evidence="3">Polyprenyl synthetase family protein</fullName>
    </submittedName>
</protein>
<name>A0ABV3GEM0_MICGL</name>
<keyword evidence="4" id="KW-1185">Reference proteome</keyword>
<dbReference type="Pfam" id="PF17186">
    <property type="entry name" value="Lipocalin_9"/>
    <property type="match status" value="1"/>
</dbReference>
<dbReference type="Gene3D" id="2.40.370.10">
    <property type="entry name" value="AttH-like domain"/>
    <property type="match status" value="2"/>
</dbReference>
<dbReference type="InterPro" id="IPR000092">
    <property type="entry name" value="Polyprenyl_synt"/>
</dbReference>
<dbReference type="Pfam" id="PF00348">
    <property type="entry name" value="polyprenyl_synt"/>
    <property type="match status" value="1"/>
</dbReference>
<comment type="caution">
    <text evidence="3">The sequence shown here is derived from an EMBL/GenBank/DDBJ whole genome shotgun (WGS) entry which is preliminary data.</text>
</comment>
<dbReference type="InterPro" id="IPR033749">
    <property type="entry name" value="Polyprenyl_synt_CS"/>
</dbReference>
<accession>A0ABV3GEM0</accession>
<dbReference type="InterPro" id="IPR008949">
    <property type="entry name" value="Isoprenoid_synthase_dom_sf"/>
</dbReference>
<dbReference type="SFLD" id="SFLDS00005">
    <property type="entry name" value="Isoprenoid_Synthase_Type_I"/>
    <property type="match status" value="1"/>
</dbReference>
<dbReference type="SUPFAM" id="SSF48576">
    <property type="entry name" value="Terpenoid synthases"/>
    <property type="match status" value="1"/>
</dbReference>
<evidence type="ECO:0000256" key="1">
    <source>
        <dbReference type="ARBA" id="ARBA00022723"/>
    </source>
</evidence>
<evidence type="ECO:0000313" key="3">
    <source>
        <dbReference type="EMBL" id="MEV0970075.1"/>
    </source>
</evidence>
<dbReference type="RefSeq" id="WP_358133265.1">
    <property type="nucleotide sequence ID" value="NZ_JBFALK010000007.1"/>
</dbReference>
<dbReference type="PROSITE" id="PS00723">
    <property type="entry name" value="POLYPRENYL_SYNTHASE_1"/>
    <property type="match status" value="1"/>
</dbReference>
<dbReference type="PANTHER" id="PTHR12001">
    <property type="entry name" value="GERANYLGERANYL PYROPHOSPHATE SYNTHASE"/>
    <property type="match status" value="1"/>
</dbReference>
<gene>
    <name evidence="3" type="ORF">AB0I59_15660</name>
</gene>
<dbReference type="PANTHER" id="PTHR12001:SF44">
    <property type="entry name" value="GERANYLGERANYL PYROPHOSPHATE SYNTHASE"/>
    <property type="match status" value="1"/>
</dbReference>
<dbReference type="SUPFAM" id="SSF159245">
    <property type="entry name" value="AttH-like"/>
    <property type="match status" value="1"/>
</dbReference>
<dbReference type="PROSITE" id="PS00444">
    <property type="entry name" value="POLYPRENYL_SYNTHASE_2"/>
    <property type="match status" value="1"/>
</dbReference>
<evidence type="ECO:0000256" key="2">
    <source>
        <dbReference type="ARBA" id="ARBA00022842"/>
    </source>
</evidence>
<evidence type="ECO:0000313" key="4">
    <source>
        <dbReference type="Proteomes" id="UP001551675"/>
    </source>
</evidence>
<organism evidence="3 4">
    <name type="scientific">Microtetraspora glauca</name>
    <dbReference type="NCBI Taxonomy" id="1996"/>
    <lineage>
        <taxon>Bacteria</taxon>
        <taxon>Bacillati</taxon>
        <taxon>Actinomycetota</taxon>
        <taxon>Actinomycetes</taxon>
        <taxon>Streptosporangiales</taxon>
        <taxon>Streptosporangiaceae</taxon>
        <taxon>Microtetraspora</taxon>
    </lineage>
</organism>